<dbReference type="Proteomes" id="UP000001307">
    <property type="component" value="Unassembled WGS sequence"/>
</dbReference>
<protein>
    <recommendedName>
        <fullName evidence="2">Protein kinase domain-containing protein</fullName>
    </recommendedName>
</protein>
<organism evidence="3">
    <name type="scientific">Oikopleura dioica</name>
    <name type="common">Tunicate</name>
    <dbReference type="NCBI Taxonomy" id="34765"/>
    <lineage>
        <taxon>Eukaryota</taxon>
        <taxon>Metazoa</taxon>
        <taxon>Chordata</taxon>
        <taxon>Tunicata</taxon>
        <taxon>Appendicularia</taxon>
        <taxon>Copelata</taxon>
        <taxon>Oikopleuridae</taxon>
        <taxon>Oikopleura</taxon>
    </lineage>
</organism>
<dbReference type="PRINTS" id="PR00109">
    <property type="entry name" value="TYRKINASE"/>
</dbReference>
<dbReference type="PANTHER" id="PTHR24416:SF611">
    <property type="entry name" value="TYROSINE-PROTEIN KINASE TRANSMEMBRANE RECEPTOR ROR"/>
    <property type="match status" value="1"/>
</dbReference>
<keyword evidence="1" id="KW-0547">Nucleotide-binding</keyword>
<dbReference type="GO" id="GO:0005524">
    <property type="term" value="F:ATP binding"/>
    <property type="evidence" value="ECO:0007669"/>
    <property type="project" value="UniProtKB-KW"/>
</dbReference>
<sequence>MEVAVKSLHETCCDGKAMNCPSVYELLMEAGLMCTFEHEHVLSIHAISINKLFHPIIILPFCKNGTLEALVKSDDPLSLVHALEILINCADGFDYLAQRSIIHRDIALRNILLDARFRPKITDFGLAKYSEKEFQTAYYTAETKRALPVENRSPEVLTDLQFSTYSDIWAFGILIWQTITRGSAPYNVSGLEEIREKVAVLKQIPYRPELLNGDDYLNMIWHTLTECWSFERKRRKNFKHYANMLVQIRKGVASADYLKNLHLVLDSSYDQPSSDSQRNGLPLDIVVNNGYSAYLQASQENESTELFNNAYQTSTLTTANFGYAC</sequence>
<dbReference type="GO" id="GO:0007169">
    <property type="term" value="P:cell surface receptor protein tyrosine kinase signaling pathway"/>
    <property type="evidence" value="ECO:0007669"/>
    <property type="project" value="TreeGrafter"/>
</dbReference>
<keyword evidence="1" id="KW-0067">ATP-binding</keyword>
<dbReference type="SUPFAM" id="SSF56112">
    <property type="entry name" value="Protein kinase-like (PK-like)"/>
    <property type="match status" value="1"/>
</dbReference>
<dbReference type="PANTHER" id="PTHR24416">
    <property type="entry name" value="TYROSINE-PROTEIN KINASE RECEPTOR"/>
    <property type="match status" value="1"/>
</dbReference>
<dbReference type="InterPro" id="IPR008266">
    <property type="entry name" value="Tyr_kinase_AS"/>
</dbReference>
<dbReference type="Gene3D" id="1.10.510.10">
    <property type="entry name" value="Transferase(Phosphotransferase) domain 1"/>
    <property type="match status" value="1"/>
</dbReference>
<dbReference type="PROSITE" id="PS50011">
    <property type="entry name" value="PROTEIN_KINASE_DOM"/>
    <property type="match status" value="1"/>
</dbReference>
<gene>
    <name evidence="3" type="ORF">GSOID_T00004089001</name>
</gene>
<proteinExistence type="predicted"/>
<dbReference type="InParanoid" id="E4X8A8"/>
<dbReference type="AlphaFoldDB" id="E4X8A8"/>
<dbReference type="InterPro" id="IPR020635">
    <property type="entry name" value="Tyr_kinase_cat_dom"/>
</dbReference>
<dbReference type="InterPro" id="IPR000719">
    <property type="entry name" value="Prot_kinase_dom"/>
</dbReference>
<dbReference type="Pfam" id="PF07714">
    <property type="entry name" value="PK_Tyr_Ser-Thr"/>
    <property type="match status" value="1"/>
</dbReference>
<feature type="domain" description="Protein kinase" evidence="2">
    <location>
        <begin position="1"/>
        <end position="265"/>
    </location>
</feature>
<evidence type="ECO:0000313" key="4">
    <source>
        <dbReference type="Proteomes" id="UP000001307"/>
    </source>
</evidence>
<dbReference type="OrthoDB" id="4062651at2759"/>
<dbReference type="GO" id="GO:0005886">
    <property type="term" value="C:plasma membrane"/>
    <property type="evidence" value="ECO:0007669"/>
    <property type="project" value="TreeGrafter"/>
</dbReference>
<evidence type="ECO:0000313" key="3">
    <source>
        <dbReference type="EMBL" id="CBY08084.1"/>
    </source>
</evidence>
<accession>E4X8A8</accession>
<reference evidence="3" key="1">
    <citation type="journal article" date="2010" name="Science">
        <title>Plasticity of animal genome architecture unmasked by rapid evolution of a pelagic tunicate.</title>
        <authorList>
            <person name="Denoeud F."/>
            <person name="Henriet S."/>
            <person name="Mungpakdee S."/>
            <person name="Aury J.M."/>
            <person name="Da Silva C."/>
            <person name="Brinkmann H."/>
            <person name="Mikhaleva J."/>
            <person name="Olsen L.C."/>
            <person name="Jubin C."/>
            <person name="Canestro C."/>
            <person name="Bouquet J.M."/>
            <person name="Danks G."/>
            <person name="Poulain J."/>
            <person name="Campsteijn C."/>
            <person name="Adamski M."/>
            <person name="Cross I."/>
            <person name="Yadetie F."/>
            <person name="Muffato M."/>
            <person name="Louis A."/>
            <person name="Butcher S."/>
            <person name="Tsagkogeorga G."/>
            <person name="Konrad A."/>
            <person name="Singh S."/>
            <person name="Jensen M.F."/>
            <person name="Cong E.H."/>
            <person name="Eikeseth-Otteraa H."/>
            <person name="Noel B."/>
            <person name="Anthouard V."/>
            <person name="Porcel B.M."/>
            <person name="Kachouri-Lafond R."/>
            <person name="Nishino A."/>
            <person name="Ugolini M."/>
            <person name="Chourrout P."/>
            <person name="Nishida H."/>
            <person name="Aasland R."/>
            <person name="Huzurbazar S."/>
            <person name="Westhof E."/>
            <person name="Delsuc F."/>
            <person name="Lehrach H."/>
            <person name="Reinhardt R."/>
            <person name="Weissenbach J."/>
            <person name="Roy S.W."/>
            <person name="Artiguenave F."/>
            <person name="Postlethwait J.H."/>
            <person name="Manak J.R."/>
            <person name="Thompson E.M."/>
            <person name="Jaillon O."/>
            <person name="Du Pasquier L."/>
            <person name="Boudinot P."/>
            <person name="Liberles D.A."/>
            <person name="Volff J.N."/>
            <person name="Philippe H."/>
            <person name="Lenhard B."/>
            <person name="Roest Crollius H."/>
            <person name="Wincker P."/>
            <person name="Chourrout D."/>
        </authorList>
    </citation>
    <scope>NUCLEOTIDE SEQUENCE [LARGE SCALE GENOMIC DNA]</scope>
</reference>
<evidence type="ECO:0000256" key="1">
    <source>
        <dbReference type="ARBA" id="ARBA00022840"/>
    </source>
</evidence>
<dbReference type="InterPro" id="IPR001245">
    <property type="entry name" value="Ser-Thr/Tyr_kinase_cat_dom"/>
</dbReference>
<dbReference type="EMBL" id="FN653029">
    <property type="protein sequence ID" value="CBY08084.1"/>
    <property type="molecule type" value="Genomic_DNA"/>
</dbReference>
<dbReference type="InterPro" id="IPR011009">
    <property type="entry name" value="Kinase-like_dom_sf"/>
</dbReference>
<dbReference type="GO" id="GO:0004714">
    <property type="term" value="F:transmembrane receptor protein tyrosine kinase activity"/>
    <property type="evidence" value="ECO:0007669"/>
    <property type="project" value="TreeGrafter"/>
</dbReference>
<evidence type="ECO:0000259" key="2">
    <source>
        <dbReference type="PROSITE" id="PS50011"/>
    </source>
</evidence>
<dbReference type="SMART" id="SM00219">
    <property type="entry name" value="TyrKc"/>
    <property type="match status" value="1"/>
</dbReference>
<dbReference type="PROSITE" id="PS00109">
    <property type="entry name" value="PROTEIN_KINASE_TYR"/>
    <property type="match status" value="1"/>
</dbReference>
<name>E4X8A8_OIKDI</name>
<dbReference type="InterPro" id="IPR050122">
    <property type="entry name" value="RTK"/>
</dbReference>
<dbReference type="GO" id="GO:0043235">
    <property type="term" value="C:receptor complex"/>
    <property type="evidence" value="ECO:0007669"/>
    <property type="project" value="TreeGrafter"/>
</dbReference>
<keyword evidence="4" id="KW-1185">Reference proteome</keyword>